<dbReference type="InterPro" id="IPR034804">
    <property type="entry name" value="SQR/QFR_C/D"/>
</dbReference>
<evidence type="ECO:0000256" key="11">
    <source>
        <dbReference type="ARBA" id="ARBA00025912"/>
    </source>
</evidence>
<evidence type="ECO:0000256" key="13">
    <source>
        <dbReference type="SAM" id="Phobius"/>
    </source>
</evidence>
<dbReference type="RefSeq" id="WP_076531306.1">
    <property type="nucleotide sequence ID" value="NZ_BMEH01000004.1"/>
</dbReference>
<comment type="function">
    <text evidence="1">Membrane-anchoring subunit of succinate dehydrogenase (SDH).</text>
</comment>
<protein>
    <recommendedName>
        <fullName evidence="4">Succinate dehydrogenase cytochrome b556 subunit</fullName>
    </recommendedName>
</protein>
<feature type="transmembrane region" description="Helical" evidence="13">
    <location>
        <begin position="30"/>
        <end position="50"/>
    </location>
</feature>
<evidence type="ECO:0000256" key="9">
    <source>
        <dbReference type="ARBA" id="ARBA00023004"/>
    </source>
</evidence>
<dbReference type="InterPro" id="IPR014314">
    <property type="entry name" value="Succ_DH_cytb556"/>
</dbReference>
<evidence type="ECO:0000256" key="7">
    <source>
        <dbReference type="ARBA" id="ARBA00022723"/>
    </source>
</evidence>
<evidence type="ECO:0000313" key="14">
    <source>
        <dbReference type="EMBL" id="SIT01403.1"/>
    </source>
</evidence>
<evidence type="ECO:0000256" key="5">
    <source>
        <dbReference type="ARBA" id="ARBA00022617"/>
    </source>
</evidence>
<dbReference type="Pfam" id="PF01127">
    <property type="entry name" value="Sdh_cyt"/>
    <property type="match status" value="1"/>
</dbReference>
<dbReference type="PANTHER" id="PTHR10978">
    <property type="entry name" value="SUCCINATE DEHYDROGENASE CYTOCHROME B560 SUBUNIT"/>
    <property type="match status" value="1"/>
</dbReference>
<feature type="transmembrane region" description="Helical" evidence="13">
    <location>
        <begin position="110"/>
        <end position="130"/>
    </location>
</feature>
<dbReference type="PROSITE" id="PS01001">
    <property type="entry name" value="SDH_CYT_2"/>
    <property type="match status" value="1"/>
</dbReference>
<sequence>MAEPKRVERPLSPFMIGPYYRPQMTSISSIMIRITGLALIVGIALIAAWILSAAISEPAFDCVNWLVTSWLGWLVWIGSAWAIWYHLLGGVRHFIFDAGKAMDIPTAEKLGWAMFIGATVLTVITIIVAVV</sequence>
<dbReference type="GO" id="GO:0006099">
    <property type="term" value="P:tricarboxylic acid cycle"/>
    <property type="evidence" value="ECO:0007669"/>
    <property type="project" value="InterPro"/>
</dbReference>
<comment type="cofactor">
    <cofactor evidence="12">
        <name>heme</name>
        <dbReference type="ChEBI" id="CHEBI:30413"/>
    </cofactor>
    <text evidence="12">The heme is bound between the two transmembrane subunits.</text>
</comment>
<reference evidence="14 15" key="1">
    <citation type="submission" date="2017-01" db="EMBL/GenBank/DDBJ databases">
        <authorList>
            <person name="Mah S.A."/>
            <person name="Swanson W.J."/>
            <person name="Moy G.W."/>
            <person name="Vacquier V.D."/>
        </authorList>
    </citation>
    <scope>NUCLEOTIDE SEQUENCE [LARGE SCALE GENOMIC DNA]</scope>
    <source>
        <strain evidence="14 15">DSM 26375</strain>
    </source>
</reference>
<proteinExistence type="inferred from homology"/>
<evidence type="ECO:0000256" key="3">
    <source>
        <dbReference type="ARBA" id="ARBA00007244"/>
    </source>
</evidence>
<keyword evidence="15" id="KW-1185">Reference proteome</keyword>
<keyword evidence="9 12" id="KW-0408">Iron</keyword>
<evidence type="ECO:0000256" key="10">
    <source>
        <dbReference type="ARBA" id="ARBA00023136"/>
    </source>
</evidence>
<keyword evidence="5 12" id="KW-0349">Heme</keyword>
<evidence type="ECO:0000313" key="15">
    <source>
        <dbReference type="Proteomes" id="UP000186141"/>
    </source>
</evidence>
<dbReference type="PIRSF" id="PIRSF000178">
    <property type="entry name" value="SDH_cyt_b560"/>
    <property type="match status" value="1"/>
</dbReference>
<dbReference type="STRING" id="1086013.SAMN05421774_104109"/>
<comment type="similarity">
    <text evidence="3">Belongs to the cytochrome b560 family.</text>
</comment>
<dbReference type="GO" id="GO:0016020">
    <property type="term" value="C:membrane"/>
    <property type="evidence" value="ECO:0007669"/>
    <property type="project" value="UniProtKB-SubCell"/>
</dbReference>
<dbReference type="OrthoDB" id="9799441at2"/>
<dbReference type="EMBL" id="FTOT01000004">
    <property type="protein sequence ID" value="SIT01403.1"/>
    <property type="molecule type" value="Genomic_DNA"/>
</dbReference>
<dbReference type="Gene3D" id="1.20.1300.10">
    <property type="entry name" value="Fumarate reductase/succinate dehydrogenase, transmembrane subunit"/>
    <property type="match status" value="1"/>
</dbReference>
<dbReference type="NCBIfam" id="TIGR02970">
    <property type="entry name" value="succ_dehyd_cytB"/>
    <property type="match status" value="1"/>
</dbReference>
<dbReference type="SUPFAM" id="SSF81343">
    <property type="entry name" value="Fumarate reductase respiratory complex transmembrane subunits"/>
    <property type="match status" value="1"/>
</dbReference>
<dbReference type="PANTHER" id="PTHR10978:SF5">
    <property type="entry name" value="SUCCINATE DEHYDROGENASE CYTOCHROME B560 SUBUNIT, MITOCHONDRIAL"/>
    <property type="match status" value="1"/>
</dbReference>
<keyword evidence="8 13" id="KW-1133">Transmembrane helix</keyword>
<feature type="transmembrane region" description="Helical" evidence="13">
    <location>
        <begin position="70"/>
        <end position="89"/>
    </location>
</feature>
<dbReference type="InterPro" id="IPR000701">
    <property type="entry name" value="SuccDH_FuR_B_TM-su"/>
</dbReference>
<organism evidence="14 15">
    <name type="scientific">Gemmobacter megaterium</name>
    <dbReference type="NCBI Taxonomy" id="1086013"/>
    <lineage>
        <taxon>Bacteria</taxon>
        <taxon>Pseudomonadati</taxon>
        <taxon>Pseudomonadota</taxon>
        <taxon>Alphaproteobacteria</taxon>
        <taxon>Rhodobacterales</taxon>
        <taxon>Paracoccaceae</taxon>
        <taxon>Gemmobacter</taxon>
    </lineage>
</organism>
<evidence type="ECO:0000256" key="6">
    <source>
        <dbReference type="ARBA" id="ARBA00022692"/>
    </source>
</evidence>
<name>A0A1N7NSR3_9RHOB</name>
<accession>A0A1N7NSR3</accession>
<comment type="subunit">
    <text evidence="11">Part of an enzyme complex containing four subunits: a flavoprotein, an iron-sulfur protein, plus two membrane-anchoring proteins, SdhC and SdhD. The complex can form homotrimers.</text>
</comment>
<keyword evidence="6 13" id="KW-0812">Transmembrane</keyword>
<dbReference type="Proteomes" id="UP000186141">
    <property type="component" value="Unassembled WGS sequence"/>
</dbReference>
<dbReference type="GO" id="GO:0046872">
    <property type="term" value="F:metal ion binding"/>
    <property type="evidence" value="ECO:0007669"/>
    <property type="project" value="UniProtKB-KW"/>
</dbReference>
<keyword evidence="7 12" id="KW-0479">Metal-binding</keyword>
<gene>
    <name evidence="14" type="ORF">SAMN05421774_104109</name>
</gene>
<evidence type="ECO:0000256" key="4">
    <source>
        <dbReference type="ARBA" id="ARBA00020076"/>
    </source>
</evidence>
<evidence type="ECO:0000256" key="2">
    <source>
        <dbReference type="ARBA" id="ARBA00004141"/>
    </source>
</evidence>
<evidence type="ECO:0000256" key="12">
    <source>
        <dbReference type="PIRSR" id="PIRSR000178-1"/>
    </source>
</evidence>
<dbReference type="GO" id="GO:0009055">
    <property type="term" value="F:electron transfer activity"/>
    <property type="evidence" value="ECO:0007669"/>
    <property type="project" value="InterPro"/>
</dbReference>
<dbReference type="CDD" id="cd03499">
    <property type="entry name" value="SQR_TypeC_SdhC"/>
    <property type="match status" value="1"/>
</dbReference>
<feature type="binding site" description="axial binding residue" evidence="12">
    <location>
        <position position="86"/>
    </location>
    <ligand>
        <name>heme</name>
        <dbReference type="ChEBI" id="CHEBI:30413"/>
        <note>ligand shared with second transmembrane subunit</note>
    </ligand>
    <ligandPart>
        <name>Fe</name>
        <dbReference type="ChEBI" id="CHEBI:18248"/>
    </ligandPart>
</feature>
<evidence type="ECO:0000256" key="1">
    <source>
        <dbReference type="ARBA" id="ARBA00004050"/>
    </source>
</evidence>
<dbReference type="InterPro" id="IPR018495">
    <property type="entry name" value="Succ_DH_cyt_bsu_CS"/>
</dbReference>
<comment type="subcellular location">
    <subcellularLocation>
        <location evidence="2">Membrane</location>
        <topology evidence="2">Multi-pass membrane protein</topology>
    </subcellularLocation>
</comment>
<evidence type="ECO:0000256" key="8">
    <source>
        <dbReference type="ARBA" id="ARBA00022989"/>
    </source>
</evidence>
<dbReference type="AlphaFoldDB" id="A0A1N7NSR3"/>
<keyword evidence="10 13" id="KW-0472">Membrane</keyword>